<accession>A0A6J5KLM3</accession>
<dbReference type="InterPro" id="IPR038996">
    <property type="entry name" value="Gp14"/>
</dbReference>
<proteinExistence type="predicted"/>
<gene>
    <name evidence="1" type="ORF">UFOVP16_43</name>
</gene>
<organism evidence="1">
    <name type="scientific">uncultured Caudovirales phage</name>
    <dbReference type="NCBI Taxonomy" id="2100421"/>
    <lineage>
        <taxon>Viruses</taxon>
        <taxon>Duplodnaviria</taxon>
        <taxon>Heunggongvirae</taxon>
        <taxon>Uroviricota</taxon>
        <taxon>Caudoviricetes</taxon>
        <taxon>Peduoviridae</taxon>
        <taxon>Maltschvirus</taxon>
        <taxon>Maltschvirus maltsch</taxon>
    </lineage>
</organism>
<protein>
    <submittedName>
        <fullName evidence="1">Uncharacterized protein</fullName>
    </submittedName>
</protein>
<name>A0A6J5KLM3_9CAUD</name>
<evidence type="ECO:0000313" key="1">
    <source>
        <dbReference type="EMBL" id="CAB4122032.1"/>
    </source>
</evidence>
<dbReference type="EMBL" id="LR796155">
    <property type="protein sequence ID" value="CAB4122032.1"/>
    <property type="molecule type" value="Genomic_DNA"/>
</dbReference>
<dbReference type="Pfam" id="PF24072">
    <property type="entry name" value="T7_gp14"/>
    <property type="match status" value="1"/>
</dbReference>
<sequence>MSGATTAILIASTAVSAVGAIAAGNAQAASAKSAANAAQYNATIAEQNAQTALQASSANEDAQRRKSAVEMGRLRASLAENGVGFDSGSGMDLVTQSDMNAELDALNIRYGGQQQARAYRSQSALDTASAEQARLNASAASTGGYLSAGASALTGYGKYYSYSTGLTKTPF</sequence>
<reference evidence="1" key="1">
    <citation type="submission" date="2020-04" db="EMBL/GenBank/DDBJ databases">
        <authorList>
            <person name="Chiriac C."/>
            <person name="Salcher M."/>
            <person name="Ghai R."/>
            <person name="Kavagutti S V."/>
        </authorList>
    </citation>
    <scope>NUCLEOTIDE SEQUENCE</scope>
</reference>